<evidence type="ECO:0000256" key="7">
    <source>
        <dbReference type="ARBA" id="ARBA00023180"/>
    </source>
</evidence>
<organism evidence="11 12">
    <name type="scientific">Halocaridina rubra</name>
    <name type="common">Hawaiian red shrimp</name>
    <dbReference type="NCBI Taxonomy" id="373956"/>
    <lineage>
        <taxon>Eukaryota</taxon>
        <taxon>Metazoa</taxon>
        <taxon>Ecdysozoa</taxon>
        <taxon>Arthropoda</taxon>
        <taxon>Crustacea</taxon>
        <taxon>Multicrustacea</taxon>
        <taxon>Malacostraca</taxon>
        <taxon>Eumalacostraca</taxon>
        <taxon>Eucarida</taxon>
        <taxon>Decapoda</taxon>
        <taxon>Pleocyemata</taxon>
        <taxon>Caridea</taxon>
        <taxon>Atyoidea</taxon>
        <taxon>Atyidae</taxon>
        <taxon>Halocaridina</taxon>
    </lineage>
</organism>
<dbReference type="Gene3D" id="2.30.39.10">
    <property type="entry name" value="Alpha-1-antitrypsin, domain 1"/>
    <property type="match status" value="1"/>
</dbReference>
<sequence length="417" mass="47291">MKFWQISLTVLTTVFKVVQLQCISPNDDFVNASYSPDLSGITDFGVSLYKQLSSPSSGKNFFFSPYSIWSALTLAYFGSNGNTQRQLATTLALSDKVSTAKKWKELYNLYERRQINNTVYTFNLANRAYFHETLNVRPCMQKLLHKEMRTVDFRDIVGSARDINAFVSETTKGRITEIVQPSTLRDVLMVLVNAAFFKGTWRYQFKPSATSQKPFFINAQDTANMAMMSQKGMFRYGESAALNARVLELPYAGEVISMFLLLPNPALPLETRFESMVRNLNGKNLIEALDMNKLTFQTVDILLPKFRFQMQINDELKVALARMGIIDLFDENLADMSGFALNEDLNIDKTIHKAFIEVNEEGTEAAAATALISVLRAHDAREPKVIQFHCNEPFLFLIHDNQTKNVLFLGAIRNPRG</sequence>
<evidence type="ECO:0000256" key="2">
    <source>
        <dbReference type="ARBA" id="ARBA00009500"/>
    </source>
</evidence>
<dbReference type="InterPro" id="IPR000215">
    <property type="entry name" value="Serpin_fam"/>
</dbReference>
<evidence type="ECO:0000256" key="6">
    <source>
        <dbReference type="ARBA" id="ARBA00022900"/>
    </source>
</evidence>
<evidence type="ECO:0000313" key="12">
    <source>
        <dbReference type="Proteomes" id="UP001381693"/>
    </source>
</evidence>
<keyword evidence="7" id="KW-0325">Glycoprotein</keyword>
<evidence type="ECO:0000256" key="3">
    <source>
        <dbReference type="ARBA" id="ARBA00022525"/>
    </source>
</evidence>
<comment type="similarity">
    <text evidence="2 8">Belongs to the serpin family.</text>
</comment>
<dbReference type="InterPro" id="IPR023796">
    <property type="entry name" value="Serpin_dom"/>
</dbReference>
<dbReference type="Gene3D" id="2.10.310.10">
    <property type="entry name" value="Serpins superfamily"/>
    <property type="match status" value="1"/>
</dbReference>
<keyword evidence="12" id="KW-1185">Reference proteome</keyword>
<dbReference type="PANTHER" id="PTHR11461">
    <property type="entry name" value="SERINE PROTEASE INHIBITOR, SERPIN"/>
    <property type="match status" value="1"/>
</dbReference>
<dbReference type="Gene3D" id="3.30.497.10">
    <property type="entry name" value="Antithrombin, subunit I, domain 2"/>
    <property type="match status" value="1"/>
</dbReference>
<dbReference type="GO" id="GO:0004867">
    <property type="term" value="F:serine-type endopeptidase inhibitor activity"/>
    <property type="evidence" value="ECO:0007669"/>
    <property type="project" value="UniProtKB-KW"/>
</dbReference>
<name>A0AAN8X9V7_HALRR</name>
<dbReference type="PANTHER" id="PTHR11461:SF278">
    <property type="entry name" value="SERINE PROTEASE INHIBITOR 88EA"/>
    <property type="match status" value="1"/>
</dbReference>
<evidence type="ECO:0000256" key="5">
    <source>
        <dbReference type="ARBA" id="ARBA00022729"/>
    </source>
</evidence>
<feature type="chain" id="PRO_5042934022" evidence="9">
    <location>
        <begin position="21"/>
        <end position="417"/>
    </location>
</feature>
<gene>
    <name evidence="11" type="primary">SERPINB1_1</name>
    <name evidence="11" type="ORF">SK128_014690</name>
</gene>
<evidence type="ECO:0000256" key="9">
    <source>
        <dbReference type="SAM" id="SignalP"/>
    </source>
</evidence>
<dbReference type="AlphaFoldDB" id="A0AAN8X9V7"/>
<feature type="domain" description="Serpin" evidence="10">
    <location>
        <begin position="46"/>
        <end position="415"/>
    </location>
</feature>
<evidence type="ECO:0000256" key="8">
    <source>
        <dbReference type="RuleBase" id="RU000411"/>
    </source>
</evidence>
<proteinExistence type="inferred from homology"/>
<evidence type="ECO:0000259" key="10">
    <source>
        <dbReference type="SMART" id="SM00093"/>
    </source>
</evidence>
<dbReference type="EMBL" id="JAXCGZ010010362">
    <property type="protein sequence ID" value="KAK7075599.1"/>
    <property type="molecule type" value="Genomic_DNA"/>
</dbReference>
<evidence type="ECO:0000256" key="4">
    <source>
        <dbReference type="ARBA" id="ARBA00022690"/>
    </source>
</evidence>
<accession>A0AAN8X9V7</accession>
<dbReference type="FunFam" id="2.30.39.10:FF:000030">
    <property type="entry name" value="Serpin 2"/>
    <property type="match status" value="1"/>
</dbReference>
<dbReference type="Proteomes" id="UP001381693">
    <property type="component" value="Unassembled WGS sequence"/>
</dbReference>
<keyword evidence="4" id="KW-0646">Protease inhibitor</keyword>
<comment type="caution">
    <text evidence="11">The sequence shown here is derived from an EMBL/GenBank/DDBJ whole genome shotgun (WGS) entry which is preliminary data.</text>
</comment>
<dbReference type="Pfam" id="PF00079">
    <property type="entry name" value="Serpin"/>
    <property type="match status" value="1"/>
</dbReference>
<dbReference type="InterPro" id="IPR036186">
    <property type="entry name" value="Serpin_sf"/>
</dbReference>
<dbReference type="SUPFAM" id="SSF56574">
    <property type="entry name" value="Serpins"/>
    <property type="match status" value="1"/>
</dbReference>
<keyword evidence="6" id="KW-0722">Serine protease inhibitor</keyword>
<dbReference type="InterPro" id="IPR042185">
    <property type="entry name" value="Serpin_sf_2"/>
</dbReference>
<comment type="subcellular location">
    <subcellularLocation>
        <location evidence="1">Secreted</location>
    </subcellularLocation>
</comment>
<keyword evidence="5 9" id="KW-0732">Signal</keyword>
<feature type="signal peptide" evidence="9">
    <location>
        <begin position="1"/>
        <end position="20"/>
    </location>
</feature>
<reference evidence="11 12" key="1">
    <citation type="submission" date="2023-11" db="EMBL/GenBank/DDBJ databases">
        <title>Halocaridina rubra genome assembly.</title>
        <authorList>
            <person name="Smith C."/>
        </authorList>
    </citation>
    <scope>NUCLEOTIDE SEQUENCE [LARGE SCALE GENOMIC DNA]</scope>
    <source>
        <strain evidence="11">EP-1</strain>
        <tissue evidence="11">Whole</tissue>
    </source>
</reference>
<dbReference type="GO" id="GO:0005615">
    <property type="term" value="C:extracellular space"/>
    <property type="evidence" value="ECO:0007669"/>
    <property type="project" value="InterPro"/>
</dbReference>
<keyword evidence="3" id="KW-0964">Secreted</keyword>
<evidence type="ECO:0000256" key="1">
    <source>
        <dbReference type="ARBA" id="ARBA00004613"/>
    </source>
</evidence>
<dbReference type="SMART" id="SM00093">
    <property type="entry name" value="SERPIN"/>
    <property type="match status" value="1"/>
</dbReference>
<dbReference type="InterPro" id="IPR042178">
    <property type="entry name" value="Serpin_sf_1"/>
</dbReference>
<protein>
    <submittedName>
        <fullName evidence="11">Serine-type endopeptidase inhibitor activity protein</fullName>
    </submittedName>
</protein>
<evidence type="ECO:0000313" key="11">
    <source>
        <dbReference type="EMBL" id="KAK7075599.1"/>
    </source>
</evidence>